<proteinExistence type="predicted"/>
<organism evidence="2 3">
    <name type="scientific">Penicilliopsis zonata CBS 506.65</name>
    <dbReference type="NCBI Taxonomy" id="1073090"/>
    <lineage>
        <taxon>Eukaryota</taxon>
        <taxon>Fungi</taxon>
        <taxon>Dikarya</taxon>
        <taxon>Ascomycota</taxon>
        <taxon>Pezizomycotina</taxon>
        <taxon>Eurotiomycetes</taxon>
        <taxon>Eurotiomycetidae</taxon>
        <taxon>Eurotiales</taxon>
        <taxon>Aspergillaceae</taxon>
        <taxon>Penicilliopsis</taxon>
    </lineage>
</organism>
<evidence type="ECO:0000256" key="1">
    <source>
        <dbReference type="SAM" id="MobiDB-lite"/>
    </source>
</evidence>
<dbReference type="VEuPathDB" id="FungiDB:ASPZODRAFT_156482"/>
<name>A0A1L9SWY2_9EURO</name>
<evidence type="ECO:0000313" key="2">
    <source>
        <dbReference type="EMBL" id="OJJ51637.1"/>
    </source>
</evidence>
<feature type="region of interest" description="Disordered" evidence="1">
    <location>
        <begin position="144"/>
        <end position="174"/>
    </location>
</feature>
<gene>
    <name evidence="2" type="ORF">ASPZODRAFT_156482</name>
</gene>
<dbReference type="RefSeq" id="XP_022586147.1">
    <property type="nucleotide sequence ID" value="XM_022726267.1"/>
</dbReference>
<feature type="region of interest" description="Disordered" evidence="1">
    <location>
        <begin position="756"/>
        <end position="789"/>
    </location>
</feature>
<reference evidence="3" key="1">
    <citation type="journal article" date="2017" name="Genome Biol.">
        <title>Comparative genomics reveals high biological diversity and specific adaptations in the industrially and medically important fungal genus Aspergillus.</title>
        <authorList>
            <person name="de Vries R.P."/>
            <person name="Riley R."/>
            <person name="Wiebenga A."/>
            <person name="Aguilar-Osorio G."/>
            <person name="Amillis S."/>
            <person name="Uchima C.A."/>
            <person name="Anderluh G."/>
            <person name="Asadollahi M."/>
            <person name="Askin M."/>
            <person name="Barry K."/>
            <person name="Battaglia E."/>
            <person name="Bayram O."/>
            <person name="Benocci T."/>
            <person name="Braus-Stromeyer S.A."/>
            <person name="Caldana C."/>
            <person name="Canovas D."/>
            <person name="Cerqueira G.C."/>
            <person name="Chen F."/>
            <person name="Chen W."/>
            <person name="Choi C."/>
            <person name="Clum A."/>
            <person name="Dos Santos R.A."/>
            <person name="Damasio A.R."/>
            <person name="Diallinas G."/>
            <person name="Emri T."/>
            <person name="Fekete E."/>
            <person name="Flipphi M."/>
            <person name="Freyberg S."/>
            <person name="Gallo A."/>
            <person name="Gournas C."/>
            <person name="Habgood R."/>
            <person name="Hainaut M."/>
            <person name="Harispe M.L."/>
            <person name="Henrissat B."/>
            <person name="Hilden K.S."/>
            <person name="Hope R."/>
            <person name="Hossain A."/>
            <person name="Karabika E."/>
            <person name="Karaffa L."/>
            <person name="Karanyi Z."/>
            <person name="Krasevec N."/>
            <person name="Kuo A."/>
            <person name="Kusch H."/>
            <person name="LaButti K."/>
            <person name="Lagendijk E.L."/>
            <person name="Lapidus A."/>
            <person name="Levasseur A."/>
            <person name="Lindquist E."/>
            <person name="Lipzen A."/>
            <person name="Logrieco A.F."/>
            <person name="MacCabe A."/>
            <person name="Maekelae M.R."/>
            <person name="Malavazi I."/>
            <person name="Melin P."/>
            <person name="Meyer V."/>
            <person name="Mielnichuk N."/>
            <person name="Miskei M."/>
            <person name="Molnar A.P."/>
            <person name="Mule G."/>
            <person name="Ngan C.Y."/>
            <person name="Orejas M."/>
            <person name="Orosz E."/>
            <person name="Ouedraogo J.P."/>
            <person name="Overkamp K.M."/>
            <person name="Park H.-S."/>
            <person name="Perrone G."/>
            <person name="Piumi F."/>
            <person name="Punt P.J."/>
            <person name="Ram A.F."/>
            <person name="Ramon A."/>
            <person name="Rauscher S."/>
            <person name="Record E."/>
            <person name="Riano-Pachon D.M."/>
            <person name="Robert V."/>
            <person name="Roehrig J."/>
            <person name="Ruller R."/>
            <person name="Salamov A."/>
            <person name="Salih N.S."/>
            <person name="Samson R.A."/>
            <person name="Sandor E."/>
            <person name="Sanguinetti M."/>
            <person name="Schuetze T."/>
            <person name="Sepcic K."/>
            <person name="Shelest E."/>
            <person name="Sherlock G."/>
            <person name="Sophianopoulou V."/>
            <person name="Squina F.M."/>
            <person name="Sun H."/>
            <person name="Susca A."/>
            <person name="Todd R.B."/>
            <person name="Tsang A."/>
            <person name="Unkles S.E."/>
            <person name="van de Wiele N."/>
            <person name="van Rossen-Uffink D."/>
            <person name="Oliveira J.V."/>
            <person name="Vesth T.C."/>
            <person name="Visser J."/>
            <person name="Yu J.-H."/>
            <person name="Zhou M."/>
            <person name="Andersen M.R."/>
            <person name="Archer D.B."/>
            <person name="Baker S.E."/>
            <person name="Benoit I."/>
            <person name="Brakhage A.A."/>
            <person name="Braus G.H."/>
            <person name="Fischer R."/>
            <person name="Frisvad J.C."/>
            <person name="Goldman G.H."/>
            <person name="Houbraken J."/>
            <person name="Oakley B."/>
            <person name="Pocsi I."/>
            <person name="Scazzocchio C."/>
            <person name="Seiboth B."/>
            <person name="vanKuyk P.A."/>
            <person name="Wortman J."/>
            <person name="Dyer P.S."/>
            <person name="Grigoriev I.V."/>
        </authorList>
    </citation>
    <scope>NUCLEOTIDE SEQUENCE [LARGE SCALE GENOMIC DNA]</scope>
    <source>
        <strain evidence="3">CBS 506.65</strain>
    </source>
</reference>
<dbReference type="STRING" id="1073090.A0A1L9SWY2"/>
<dbReference type="OrthoDB" id="4159838at2759"/>
<keyword evidence="3" id="KW-1185">Reference proteome</keyword>
<protein>
    <submittedName>
        <fullName evidence="2">Uncharacterized protein</fullName>
    </submittedName>
</protein>
<feature type="compositionally biased region" description="Low complexity" evidence="1">
    <location>
        <begin position="756"/>
        <end position="766"/>
    </location>
</feature>
<dbReference type="AlphaFoldDB" id="A0A1L9SWY2"/>
<sequence>MEDIRPTARWANRMLRPLASIYRRLEKHQEIVSIIGANTKYKGKLDARNVTPAAVSNGAQVGDEGPDLEGGDHDPAWVPGRQVKRRIRHKYTTRGEGKGERRKNRVCMRSPEVNRTLPGAIEIATPLIMGKSMRAVAPTSLQNRKSLFAPPSTVPAASSGDLSEGPKPLRRKKDPSLFKYQGTWKEVLDKSGDTGLIDIARFLNRIFLKFLTNTRVSNGPLQHNQGTRTLLSMAVRRLPEFIAEEQRLQEEEEDMDEDIDMCDAYFTELETHYAPSGNGWQPLREAVRAQGIHLVAEMLKQKWLTRPVACRLLEECMHQAEYDAFETLLSGYLATVESYDYPTALNSPRLTDQCTDPVQLLNAYYFESSRSLSYVFAELAKLLLRRAIPPEWMITTLWKKCVDDAVVSLSTDDGDSAAAAHLIEAVIVAASCSFPAIDGSLDMANMSYPVGRQRGTRASAASEAASLAKRVPCPIPVQDALSNLTVSLVTVLCGMCMVRSRRSLAADQKDINAKMKSIVGSLVLMVQRSIKASSVDPKAGNPPTSQSLRCGCILLGYCLLLFDGWVSSEGGLEPIYLRPLQMMESFFSSLAAQQKTVKELAVLVRQVFYCYERATKGEEGTSVSRMMRTRISQLLEMKGIRGVSEFLAKVAVEAAMDYAESTLETEDHVWALEVQEKVASSQTLQKGGGSGDDNETRHVTAAAMDLYRWEESIEEWVAKTPAVPRPKKTLLPLRTTSVTRKTSAVVIACSTDSSASALESRSSVTSSPPPSIKRHPSRKEGRDEEEEDLEWRPRKRLRAFRVAAATERRAVPEPSSFTTTTVTKHRRSERAALREMRHAANLTDPGLSRRRQPSSKVEVVIINHKHQQGPAAAQGESCRPVPANMDQCIPSHCSMQARHVSRVSSSDQGCRTRTLSTPITRRKAVIPCSQDESDDELSFL</sequence>
<dbReference type="EMBL" id="KV878336">
    <property type="protein sequence ID" value="OJJ51637.1"/>
    <property type="molecule type" value="Genomic_DNA"/>
</dbReference>
<accession>A0A1L9SWY2</accession>
<dbReference type="Proteomes" id="UP000184188">
    <property type="component" value="Unassembled WGS sequence"/>
</dbReference>
<dbReference type="GeneID" id="34612731"/>
<feature type="region of interest" description="Disordered" evidence="1">
    <location>
        <begin position="56"/>
        <end position="78"/>
    </location>
</feature>
<evidence type="ECO:0000313" key="3">
    <source>
        <dbReference type="Proteomes" id="UP000184188"/>
    </source>
</evidence>